<comment type="caution">
    <text evidence="2">The sequence shown here is derived from an EMBL/GenBank/DDBJ whole genome shotgun (WGS) entry which is preliminary data.</text>
</comment>
<evidence type="ECO:0000256" key="1">
    <source>
        <dbReference type="SAM" id="MobiDB-lite"/>
    </source>
</evidence>
<name>A0A6L2Q0L7_COPFO</name>
<evidence type="ECO:0000313" key="3">
    <source>
        <dbReference type="Proteomes" id="UP000502823"/>
    </source>
</evidence>
<keyword evidence="3" id="KW-1185">Reference proteome</keyword>
<sequence>MKTLRSETAFLFRLALQYSGTYTLFVRLEQGFQRPFENPEDTDVNELHCKYRRTEKPEVQRFFTSDQFLRPSANWKMPKKRPMISCRQQQRNFDALRSPLRRMAPQPGCSWFETCKENVLEVPDDEDTGVLGVWQDANTLRKRPVLKAASKTKKTTRATLVDLSADDDAAAGDNDIQVIKVVESHSSEIARSGNTISIFQTPSLRLPVLPRHFEADSGNSKKSAGLLQHVKSAHSSSSEDGNGSHSGTLSTFSRTEEKKPKLAVYESFKLEEKNQYLKLLQKFTDVPLQAQNRHPRSVWNTRGKTTPGRGESLRSFDYAGSAREKRSPIFIDLTKPQRCRSLSRKRIEVCRDREAEPYTAGKFLQEEDVSQTLQFPFTRTNSLADSLRSNFFCREDLLTSINEKYRRKREAREKQEEEEKVKVLHFQEREKKLRDEALERMTKYLKITDAIIDEVIIDEEKVSLPELTPEMQVHWNVSLCLCMYDLVCC</sequence>
<proteinExistence type="predicted"/>
<accession>A0A6L2Q0L7</accession>
<feature type="compositionally biased region" description="Low complexity" evidence="1">
    <location>
        <begin position="233"/>
        <end position="247"/>
    </location>
</feature>
<dbReference type="OrthoDB" id="10678780at2759"/>
<dbReference type="EMBL" id="BLKM01000673">
    <property type="protein sequence ID" value="GFG37082.1"/>
    <property type="molecule type" value="Genomic_DNA"/>
</dbReference>
<dbReference type="Proteomes" id="UP000502823">
    <property type="component" value="Unassembled WGS sequence"/>
</dbReference>
<organism evidence="2 3">
    <name type="scientific">Coptotermes formosanus</name>
    <name type="common">Formosan subterranean termite</name>
    <dbReference type="NCBI Taxonomy" id="36987"/>
    <lineage>
        <taxon>Eukaryota</taxon>
        <taxon>Metazoa</taxon>
        <taxon>Ecdysozoa</taxon>
        <taxon>Arthropoda</taxon>
        <taxon>Hexapoda</taxon>
        <taxon>Insecta</taxon>
        <taxon>Pterygota</taxon>
        <taxon>Neoptera</taxon>
        <taxon>Polyneoptera</taxon>
        <taxon>Dictyoptera</taxon>
        <taxon>Blattodea</taxon>
        <taxon>Blattoidea</taxon>
        <taxon>Termitoidae</taxon>
        <taxon>Rhinotermitidae</taxon>
        <taxon>Coptotermes</taxon>
    </lineage>
</organism>
<reference evidence="3" key="1">
    <citation type="submission" date="2020-01" db="EMBL/GenBank/DDBJ databases">
        <title>Draft genome sequence of the Termite Coptotermes fromosanus.</title>
        <authorList>
            <person name="Itakura S."/>
            <person name="Yosikawa Y."/>
            <person name="Umezawa K."/>
        </authorList>
    </citation>
    <scope>NUCLEOTIDE SEQUENCE [LARGE SCALE GENOMIC DNA]</scope>
</reference>
<dbReference type="AlphaFoldDB" id="A0A6L2Q0L7"/>
<protein>
    <submittedName>
        <fullName evidence="2">Uncharacterized protein</fullName>
    </submittedName>
</protein>
<gene>
    <name evidence="2" type="ORF">Cfor_07922</name>
</gene>
<feature type="region of interest" description="Disordered" evidence="1">
    <location>
        <begin position="215"/>
        <end position="255"/>
    </location>
</feature>
<evidence type="ECO:0000313" key="2">
    <source>
        <dbReference type="EMBL" id="GFG37082.1"/>
    </source>
</evidence>
<dbReference type="InParanoid" id="A0A6L2Q0L7"/>